<organism evidence="1 2">
    <name type="scientific">Candidatus Phytoplasma meliae</name>
    <dbReference type="NCBI Taxonomy" id="1848402"/>
    <lineage>
        <taxon>Bacteria</taxon>
        <taxon>Bacillati</taxon>
        <taxon>Mycoplasmatota</taxon>
        <taxon>Mollicutes</taxon>
        <taxon>Acholeplasmatales</taxon>
        <taxon>Acholeplasmataceae</taxon>
        <taxon>Candidatus Phytoplasma</taxon>
        <taxon>16SrXIII (Mexican periwinkle virescence group)</taxon>
    </lineage>
</organism>
<proteinExistence type="predicted"/>
<protein>
    <submittedName>
        <fullName evidence="1">Uncharacterized protein</fullName>
    </submittedName>
</protein>
<dbReference type="Proteomes" id="UP001195571">
    <property type="component" value="Unassembled WGS sequence"/>
</dbReference>
<sequence>MGFWNSVGNVLGLNDKKKLKNLVNKRMIINSQIKDIQLSMIGLDNSVLKQQAEFKINSISQRNDELDFTKKNFFTKNKFINELIYHHDSLEKELNGFIAELTQLQHKFKEFKLI</sequence>
<dbReference type="RefSeq" id="WP_203551995.1">
    <property type="nucleotide sequence ID" value="NZ_JACAOD020000001.1"/>
</dbReference>
<keyword evidence="2" id="KW-1185">Reference proteome</keyword>
<name>A0ABS5CXN4_9MOLU</name>
<evidence type="ECO:0000313" key="1">
    <source>
        <dbReference type="EMBL" id="MBP5835735.1"/>
    </source>
</evidence>
<reference evidence="1" key="1">
    <citation type="submission" date="2021-04" db="EMBL/GenBank/DDBJ databases">
        <title>Genomic features of Candidatus Phytoplasma meliae isolate ChTYXIII (1SrXIII-G).</title>
        <authorList>
            <person name="Fernandez F.D."/>
            <person name="Conci L.R."/>
        </authorList>
    </citation>
    <scope>NUCLEOTIDE SEQUENCE [LARGE SCALE GENOMIC DNA]</scope>
    <source>
        <strain evidence="1">ChTYXIII-Mo</strain>
    </source>
</reference>
<gene>
    <name evidence="1" type="ORF">CHTY_000615</name>
</gene>
<accession>A0ABS5CXN4</accession>
<evidence type="ECO:0000313" key="2">
    <source>
        <dbReference type="Proteomes" id="UP001195571"/>
    </source>
</evidence>
<dbReference type="EMBL" id="JACAOD020000001">
    <property type="protein sequence ID" value="MBP5835735.1"/>
    <property type="molecule type" value="Genomic_DNA"/>
</dbReference>
<comment type="caution">
    <text evidence="1">The sequence shown here is derived from an EMBL/GenBank/DDBJ whole genome shotgun (WGS) entry which is preliminary data.</text>
</comment>